<reference evidence="1" key="1">
    <citation type="submission" date="2016-01" db="EMBL/GenBank/DDBJ databases">
        <authorList>
            <person name="Peeters C."/>
        </authorList>
    </citation>
    <scope>NUCLEOTIDE SEQUENCE [LARGE SCALE GENOMIC DNA]</scope>
    <source>
        <strain evidence="1">LMG 22937</strain>
    </source>
</reference>
<evidence type="ECO:0000313" key="2">
    <source>
        <dbReference type="Proteomes" id="UP000054925"/>
    </source>
</evidence>
<dbReference type="AlphaFoldDB" id="A0A158KTA0"/>
<dbReference type="Proteomes" id="UP000054925">
    <property type="component" value="Unassembled WGS sequence"/>
</dbReference>
<evidence type="ECO:0000313" key="1">
    <source>
        <dbReference type="EMBL" id="SAL83943.1"/>
    </source>
</evidence>
<gene>
    <name evidence="1" type="ORF">AWB67_06544</name>
</gene>
<accession>A0A158KTA0</accession>
<organism evidence="1 2">
    <name type="scientific">Caballeronia terrestris</name>
    <dbReference type="NCBI Taxonomy" id="1226301"/>
    <lineage>
        <taxon>Bacteria</taxon>
        <taxon>Pseudomonadati</taxon>
        <taxon>Pseudomonadota</taxon>
        <taxon>Betaproteobacteria</taxon>
        <taxon>Burkholderiales</taxon>
        <taxon>Burkholderiaceae</taxon>
        <taxon>Caballeronia</taxon>
    </lineage>
</organism>
<comment type="caution">
    <text evidence="1">The sequence shown here is derived from an EMBL/GenBank/DDBJ whole genome shotgun (WGS) entry which is preliminary data.</text>
</comment>
<protein>
    <submittedName>
        <fullName evidence="1">Uncharacterized protein</fullName>
    </submittedName>
</protein>
<dbReference type="EMBL" id="FCOL02000110">
    <property type="protein sequence ID" value="SAL83943.1"/>
    <property type="molecule type" value="Genomic_DNA"/>
</dbReference>
<proteinExistence type="predicted"/>
<name>A0A158KTA0_9BURK</name>
<keyword evidence="2" id="KW-1185">Reference proteome</keyword>
<sequence>MYGYKAATYPVKSEHKKTWRIGGVHINYVDAASVRQTRKNNPGVAEVPDQVA</sequence>